<feature type="domain" description="B12-binding" evidence="6">
    <location>
        <begin position="3"/>
        <end position="140"/>
    </location>
</feature>
<keyword evidence="9" id="KW-1185">Reference proteome</keyword>
<dbReference type="Gene3D" id="3.40.50.280">
    <property type="entry name" value="Cobalamin-binding domain"/>
    <property type="match status" value="1"/>
</dbReference>
<evidence type="ECO:0000256" key="4">
    <source>
        <dbReference type="ARBA" id="ARBA00023004"/>
    </source>
</evidence>
<evidence type="ECO:0000256" key="5">
    <source>
        <dbReference type="ARBA" id="ARBA00023014"/>
    </source>
</evidence>
<dbReference type="Pfam" id="PF02310">
    <property type="entry name" value="B12-binding"/>
    <property type="match status" value="1"/>
</dbReference>
<dbReference type="SUPFAM" id="SSF102114">
    <property type="entry name" value="Radical SAM enzymes"/>
    <property type="match status" value="1"/>
</dbReference>
<dbReference type="InterPro" id="IPR036724">
    <property type="entry name" value="Cobalamin-bd_sf"/>
</dbReference>
<dbReference type="GO" id="GO:0046872">
    <property type="term" value="F:metal ion binding"/>
    <property type="evidence" value="ECO:0007669"/>
    <property type="project" value="UniProtKB-KW"/>
</dbReference>
<dbReference type="GO" id="GO:0051539">
    <property type="term" value="F:4 iron, 4 sulfur cluster binding"/>
    <property type="evidence" value="ECO:0007669"/>
    <property type="project" value="UniProtKB-KW"/>
</dbReference>
<dbReference type="PROSITE" id="PS51918">
    <property type="entry name" value="RADICAL_SAM"/>
    <property type="match status" value="1"/>
</dbReference>
<name>A0A4V1K227_9FIRM</name>
<gene>
    <name evidence="8" type="ORF">EFD62_10215</name>
</gene>
<reference evidence="9" key="1">
    <citation type="submission" date="2018-11" db="EMBL/GenBank/DDBJ databases">
        <title>Genome sequencing of a novel mesophilic and cellulolytic organism within the genus Hungateiclostridium.</title>
        <authorList>
            <person name="Rettenmaier R."/>
            <person name="Liebl W."/>
            <person name="Zverlov V."/>
        </authorList>
    </citation>
    <scope>NUCLEOTIDE SEQUENCE [LARGE SCALE GENOMIC DNA]</scope>
    <source>
        <strain evidence="9">N2K1</strain>
    </source>
</reference>
<dbReference type="SUPFAM" id="SSF52242">
    <property type="entry name" value="Cobalamin (vitamin B12)-binding domain"/>
    <property type="match status" value="1"/>
</dbReference>
<dbReference type="SFLD" id="SFLDS00029">
    <property type="entry name" value="Radical_SAM"/>
    <property type="match status" value="1"/>
</dbReference>
<feature type="domain" description="Radical SAM core" evidence="7">
    <location>
        <begin position="197"/>
        <end position="429"/>
    </location>
</feature>
<dbReference type="PANTHER" id="PTHR43409">
    <property type="entry name" value="ANAEROBIC MAGNESIUM-PROTOPORPHYRIN IX MONOMETHYL ESTER CYCLASE-RELATED"/>
    <property type="match status" value="1"/>
</dbReference>
<dbReference type="InterPro" id="IPR007197">
    <property type="entry name" value="rSAM"/>
</dbReference>
<dbReference type="PROSITE" id="PS51332">
    <property type="entry name" value="B12_BINDING"/>
    <property type="match status" value="1"/>
</dbReference>
<comment type="caution">
    <text evidence="8">The sequence shown here is derived from an EMBL/GenBank/DDBJ whole genome shotgun (WGS) entry which is preliminary data.</text>
</comment>
<dbReference type="GO" id="GO:0003824">
    <property type="term" value="F:catalytic activity"/>
    <property type="evidence" value="ECO:0007669"/>
    <property type="project" value="InterPro"/>
</dbReference>
<sequence length="468" mass="53562">MIKLKILLINISLRAESPTLLPPLGLAYIATAIYNAGYELEILDIDAHRYSDDEVESMIREKDYDVAAMGCIVTGYKQVKKLCSMIKKYKNVPIIVGNSVASSVPELLLEKTEADIAVIGEGDITDIEVLKALETNEDLAKVKGIYYKKDGRIFKTPKREAIRDVDSIPFINWDLFDIDLYIEKSKVYMNEPYPVPYEDLRSLPVNTARGCAFNCTFCYHVFKEDKYRVRSPKSVCDEMKLLKEKYGINYVNLFDELTFYSIKQCEEFVDTLLEYDLGIFWKACCRGNLFKEKDIGIARKLKEAGCVGLGYSLESANQEILRAMNKKLKKDEFIEQTRVLRKAGLAVWTSLVIGYPQETEKTLQETFDCCYDADIYPSVGYLIPLPGTPVFEYARETNAIKDVEEYLLNSGDRQDFRINLTGMEQRTIEDIVKINLKRISNKLKLGLEDEKLIKTVHYKHNALKVAAK</sequence>
<keyword evidence="4" id="KW-0408">Iron</keyword>
<keyword evidence="3" id="KW-0479">Metal-binding</keyword>
<evidence type="ECO:0000256" key="3">
    <source>
        <dbReference type="ARBA" id="ARBA00022723"/>
    </source>
</evidence>
<evidence type="ECO:0000313" key="9">
    <source>
        <dbReference type="Proteomes" id="UP000289166"/>
    </source>
</evidence>
<dbReference type="OrthoDB" id="9801659at2"/>
<dbReference type="CDD" id="cd02068">
    <property type="entry name" value="radical_SAM_B12_BD"/>
    <property type="match status" value="1"/>
</dbReference>
<accession>A0A4V1K227</accession>
<dbReference type="Proteomes" id="UP000289166">
    <property type="component" value="Unassembled WGS sequence"/>
</dbReference>
<evidence type="ECO:0000256" key="2">
    <source>
        <dbReference type="ARBA" id="ARBA00022691"/>
    </source>
</evidence>
<proteinExistence type="predicted"/>
<organism evidence="8 9">
    <name type="scientific">Acetivibrio mesophilus</name>
    <dbReference type="NCBI Taxonomy" id="2487273"/>
    <lineage>
        <taxon>Bacteria</taxon>
        <taxon>Bacillati</taxon>
        <taxon>Bacillota</taxon>
        <taxon>Clostridia</taxon>
        <taxon>Eubacteriales</taxon>
        <taxon>Oscillospiraceae</taxon>
        <taxon>Acetivibrio</taxon>
    </lineage>
</organism>
<evidence type="ECO:0000259" key="7">
    <source>
        <dbReference type="PROSITE" id="PS51918"/>
    </source>
</evidence>
<protein>
    <submittedName>
        <fullName evidence="8">Radical SAM protein</fullName>
    </submittedName>
</protein>
<dbReference type="CDD" id="cd01335">
    <property type="entry name" value="Radical_SAM"/>
    <property type="match status" value="1"/>
</dbReference>
<dbReference type="InterPro" id="IPR023404">
    <property type="entry name" value="rSAM_horseshoe"/>
</dbReference>
<evidence type="ECO:0000259" key="6">
    <source>
        <dbReference type="PROSITE" id="PS51332"/>
    </source>
</evidence>
<dbReference type="InterPro" id="IPR006158">
    <property type="entry name" value="Cobalamin-bd"/>
</dbReference>
<dbReference type="GO" id="GO:0031419">
    <property type="term" value="F:cobalamin binding"/>
    <property type="evidence" value="ECO:0007669"/>
    <property type="project" value="InterPro"/>
</dbReference>
<dbReference type="Pfam" id="PF04055">
    <property type="entry name" value="Radical_SAM"/>
    <property type="match status" value="1"/>
</dbReference>
<evidence type="ECO:0000256" key="1">
    <source>
        <dbReference type="ARBA" id="ARBA00001966"/>
    </source>
</evidence>
<dbReference type="Gene3D" id="3.80.30.20">
    <property type="entry name" value="tm_1862 like domain"/>
    <property type="match status" value="1"/>
</dbReference>
<comment type="cofactor">
    <cofactor evidence="1">
        <name>[4Fe-4S] cluster</name>
        <dbReference type="ChEBI" id="CHEBI:49883"/>
    </cofactor>
</comment>
<dbReference type="InterPro" id="IPR058240">
    <property type="entry name" value="rSAM_sf"/>
</dbReference>
<keyword evidence="2" id="KW-0949">S-adenosyl-L-methionine</keyword>
<dbReference type="InterPro" id="IPR034466">
    <property type="entry name" value="Methyltransferase_Class_B"/>
</dbReference>
<dbReference type="PANTHER" id="PTHR43409:SF16">
    <property type="entry name" value="SLR0320 PROTEIN"/>
    <property type="match status" value="1"/>
</dbReference>
<evidence type="ECO:0000313" key="8">
    <source>
        <dbReference type="EMBL" id="RXE58829.1"/>
    </source>
</evidence>
<dbReference type="EMBL" id="RLII01000012">
    <property type="protein sequence ID" value="RXE58829.1"/>
    <property type="molecule type" value="Genomic_DNA"/>
</dbReference>
<dbReference type="InterPro" id="IPR006638">
    <property type="entry name" value="Elp3/MiaA/NifB-like_rSAM"/>
</dbReference>
<dbReference type="SMART" id="SM00729">
    <property type="entry name" value="Elp3"/>
    <property type="match status" value="1"/>
</dbReference>
<dbReference type="InterPro" id="IPR051198">
    <property type="entry name" value="BchE-like"/>
</dbReference>
<dbReference type="GO" id="GO:0005829">
    <property type="term" value="C:cytosol"/>
    <property type="evidence" value="ECO:0007669"/>
    <property type="project" value="TreeGrafter"/>
</dbReference>
<dbReference type="AlphaFoldDB" id="A0A4V1K227"/>
<dbReference type="SFLD" id="SFLDG01123">
    <property type="entry name" value="methyltransferase_(Class_B)"/>
    <property type="match status" value="1"/>
</dbReference>
<keyword evidence="5" id="KW-0411">Iron-sulfur</keyword>
<dbReference type="SFLD" id="SFLDG01082">
    <property type="entry name" value="B12-binding_domain_containing"/>
    <property type="match status" value="1"/>
</dbReference>